<dbReference type="PANTHER" id="PTHR23319:SF4">
    <property type="entry name" value="GRAM DOMAIN CONTAINING 1B, ISOFORM E"/>
    <property type="match status" value="1"/>
</dbReference>
<feature type="region of interest" description="Disordered" evidence="5">
    <location>
        <begin position="542"/>
        <end position="566"/>
    </location>
</feature>
<evidence type="ECO:0000256" key="2">
    <source>
        <dbReference type="ARBA" id="ARBA00022692"/>
    </source>
</evidence>
<dbReference type="GeneID" id="19948092"/>
<evidence type="ECO:0000256" key="5">
    <source>
        <dbReference type="SAM" id="MobiDB-lite"/>
    </source>
</evidence>
<dbReference type="EMBL" id="JH767152">
    <property type="protein sequence ID" value="EQC35132.1"/>
    <property type="molecule type" value="Genomic_DNA"/>
</dbReference>
<evidence type="ECO:0000313" key="8">
    <source>
        <dbReference type="EMBL" id="EQC35132.1"/>
    </source>
</evidence>
<dbReference type="InterPro" id="IPR001849">
    <property type="entry name" value="PH_domain"/>
</dbReference>
<keyword evidence="4" id="KW-0472">Membrane</keyword>
<dbReference type="SMART" id="SM00233">
    <property type="entry name" value="PH"/>
    <property type="match status" value="1"/>
</dbReference>
<dbReference type="InParanoid" id="T0RXR2"/>
<dbReference type="InterPro" id="IPR011993">
    <property type="entry name" value="PH-like_dom_sf"/>
</dbReference>
<dbReference type="Gene3D" id="1.20.1270.60">
    <property type="entry name" value="Arfaptin homology (AH) domain/BAR domain"/>
    <property type="match status" value="1"/>
</dbReference>
<accession>T0RXR2</accession>
<evidence type="ECO:0000313" key="9">
    <source>
        <dbReference type="Proteomes" id="UP000030762"/>
    </source>
</evidence>
<dbReference type="Gene3D" id="2.30.29.30">
    <property type="entry name" value="Pleckstrin-homology domain (PH domain)/Phosphotyrosine-binding domain (PTB)"/>
    <property type="match status" value="1"/>
</dbReference>
<dbReference type="Pfam" id="PF16016">
    <property type="entry name" value="VASt"/>
    <property type="match status" value="1"/>
</dbReference>
<dbReference type="GO" id="GO:0005886">
    <property type="term" value="C:plasma membrane"/>
    <property type="evidence" value="ECO:0007669"/>
    <property type="project" value="TreeGrafter"/>
</dbReference>
<dbReference type="AlphaFoldDB" id="T0RXR2"/>
<dbReference type="SUPFAM" id="SSF50729">
    <property type="entry name" value="PH domain-like"/>
    <property type="match status" value="1"/>
</dbReference>
<feature type="region of interest" description="Disordered" evidence="5">
    <location>
        <begin position="195"/>
        <end position="217"/>
    </location>
</feature>
<dbReference type="PROSITE" id="PS50003">
    <property type="entry name" value="PH_DOMAIN"/>
    <property type="match status" value="1"/>
</dbReference>
<protein>
    <recommendedName>
        <fullName evidence="10">VASt domain-containing protein</fullName>
    </recommendedName>
</protein>
<comment type="subcellular location">
    <subcellularLocation>
        <location evidence="1">Membrane</location>
    </subcellularLocation>
</comment>
<keyword evidence="9" id="KW-1185">Reference proteome</keyword>
<evidence type="ECO:0000256" key="4">
    <source>
        <dbReference type="ARBA" id="ARBA00023136"/>
    </source>
</evidence>
<feature type="compositionally biased region" description="Acidic residues" evidence="5">
    <location>
        <begin position="543"/>
        <end position="552"/>
    </location>
</feature>
<feature type="compositionally biased region" description="Acidic residues" evidence="5">
    <location>
        <begin position="203"/>
        <end position="217"/>
    </location>
</feature>
<feature type="region of interest" description="Disordered" evidence="5">
    <location>
        <begin position="90"/>
        <end position="111"/>
    </location>
</feature>
<feature type="domain" description="PH" evidence="6">
    <location>
        <begin position="443"/>
        <end position="536"/>
    </location>
</feature>
<dbReference type="OMA" id="CAFAHAN"/>
<dbReference type="GO" id="GO:0032934">
    <property type="term" value="F:sterol binding"/>
    <property type="evidence" value="ECO:0007669"/>
    <property type="project" value="TreeGrafter"/>
</dbReference>
<dbReference type="GO" id="GO:0005789">
    <property type="term" value="C:endoplasmic reticulum membrane"/>
    <property type="evidence" value="ECO:0007669"/>
    <property type="project" value="TreeGrafter"/>
</dbReference>
<feature type="domain" description="VASt" evidence="7">
    <location>
        <begin position="584"/>
        <end position="753"/>
    </location>
</feature>
<evidence type="ECO:0000256" key="1">
    <source>
        <dbReference type="ARBA" id="ARBA00004370"/>
    </source>
</evidence>
<reference evidence="8 9" key="1">
    <citation type="submission" date="2012-04" db="EMBL/GenBank/DDBJ databases">
        <title>The Genome Sequence of Saprolegnia declina VS20.</title>
        <authorList>
            <consortium name="The Broad Institute Genome Sequencing Platform"/>
            <person name="Russ C."/>
            <person name="Nusbaum C."/>
            <person name="Tyler B."/>
            <person name="van West P."/>
            <person name="Dieguez-Uribeondo J."/>
            <person name="de Bruijn I."/>
            <person name="Tripathy S."/>
            <person name="Jiang R."/>
            <person name="Young S.K."/>
            <person name="Zeng Q."/>
            <person name="Gargeya S."/>
            <person name="Fitzgerald M."/>
            <person name="Haas B."/>
            <person name="Abouelleil A."/>
            <person name="Alvarado L."/>
            <person name="Arachchi H.M."/>
            <person name="Berlin A."/>
            <person name="Chapman S.B."/>
            <person name="Goldberg J."/>
            <person name="Griggs A."/>
            <person name="Gujja S."/>
            <person name="Hansen M."/>
            <person name="Howarth C."/>
            <person name="Imamovic A."/>
            <person name="Larimer J."/>
            <person name="McCowen C."/>
            <person name="Montmayeur A."/>
            <person name="Murphy C."/>
            <person name="Neiman D."/>
            <person name="Pearson M."/>
            <person name="Priest M."/>
            <person name="Roberts A."/>
            <person name="Saif S."/>
            <person name="Shea T."/>
            <person name="Sisk P."/>
            <person name="Sykes S."/>
            <person name="Wortman J."/>
            <person name="Nusbaum C."/>
            <person name="Birren B."/>
        </authorList>
    </citation>
    <scope>NUCLEOTIDE SEQUENCE [LARGE SCALE GENOMIC DNA]</scope>
    <source>
        <strain evidence="8 9">VS20</strain>
    </source>
</reference>
<dbReference type="InterPro" id="IPR031968">
    <property type="entry name" value="VASt"/>
</dbReference>
<dbReference type="VEuPathDB" id="FungiDB:SDRG_07365"/>
<evidence type="ECO:0000256" key="3">
    <source>
        <dbReference type="ARBA" id="ARBA00022989"/>
    </source>
</evidence>
<dbReference type="STRING" id="1156394.T0RXR2"/>
<gene>
    <name evidence="8" type="ORF">SDRG_07365</name>
</gene>
<evidence type="ECO:0000259" key="7">
    <source>
        <dbReference type="PROSITE" id="PS51778"/>
    </source>
</evidence>
<name>T0RXR2_SAPDV</name>
<dbReference type="Proteomes" id="UP000030762">
    <property type="component" value="Unassembled WGS sequence"/>
</dbReference>
<dbReference type="InterPro" id="IPR027267">
    <property type="entry name" value="AH/BAR_dom_sf"/>
</dbReference>
<dbReference type="PANTHER" id="PTHR23319">
    <property type="entry name" value="GRAM DOMAIN CONTAINING 1B, ISOFORM E"/>
    <property type="match status" value="1"/>
</dbReference>
<keyword evidence="2" id="KW-0812">Transmembrane</keyword>
<evidence type="ECO:0000259" key="6">
    <source>
        <dbReference type="PROSITE" id="PS50003"/>
    </source>
</evidence>
<organism evidence="8 9">
    <name type="scientific">Saprolegnia diclina (strain VS20)</name>
    <dbReference type="NCBI Taxonomy" id="1156394"/>
    <lineage>
        <taxon>Eukaryota</taxon>
        <taxon>Sar</taxon>
        <taxon>Stramenopiles</taxon>
        <taxon>Oomycota</taxon>
        <taxon>Saprolegniomycetes</taxon>
        <taxon>Saprolegniales</taxon>
        <taxon>Saprolegniaceae</taxon>
        <taxon>Saprolegnia</taxon>
    </lineage>
</organism>
<dbReference type="OrthoDB" id="2162691at2759"/>
<dbReference type="GO" id="GO:0140268">
    <property type="term" value="C:endoplasmic reticulum-plasma membrane contact site"/>
    <property type="evidence" value="ECO:0007669"/>
    <property type="project" value="TreeGrafter"/>
</dbReference>
<feature type="compositionally biased region" description="Low complexity" evidence="5">
    <location>
        <begin position="92"/>
        <end position="110"/>
    </location>
</feature>
<keyword evidence="3" id="KW-1133">Transmembrane helix</keyword>
<evidence type="ECO:0008006" key="10">
    <source>
        <dbReference type="Google" id="ProtNLM"/>
    </source>
</evidence>
<dbReference type="eggNOG" id="ENOG502R6QB">
    <property type="taxonomic scope" value="Eukaryota"/>
</dbReference>
<dbReference type="InterPro" id="IPR051482">
    <property type="entry name" value="Cholesterol_transport"/>
</dbReference>
<dbReference type="RefSeq" id="XP_008611416.1">
    <property type="nucleotide sequence ID" value="XM_008613194.1"/>
</dbReference>
<dbReference type="PROSITE" id="PS51778">
    <property type="entry name" value="VAST"/>
    <property type="match status" value="1"/>
</dbReference>
<dbReference type="GO" id="GO:0032366">
    <property type="term" value="P:intracellular sterol transport"/>
    <property type="evidence" value="ECO:0007669"/>
    <property type="project" value="TreeGrafter"/>
</dbReference>
<sequence length="753" mass="81910">MDRSANIVVHLSCDAKHTVVLPNVATTKSVASVLHEALYHYARSNRDAAALSVSGLYDMYSGEMLDLSASLHSVATFHTATKCMRLGAVPHTTNDTSDNNNSNKSRSSDSPFESFVKSIFSSSDDTPSRPAQLPPQAVAAPSLVECIAQLRAASIDELCTECGVAPEAAVDLVRQLQDFASGARAFGLPDVHADASSASSTASEDDPLDADDQDDEDNSLGEAPILLAYAHDSPAFRREVAAIDAAWPRLITDFGRVVAAAKAALASSKCHLATLRDLYTELTAPIDETSCLRHLAGSAKRAWAPLTDSCDRSMDALRVFSSDLATEFIAPLETLLTHDLGRDAAASRERLNAAFYAYWAMAHEATSDAVGDDARLEAARHVFESARLSTVRHVNEAFLRALCVVERTGCAMAHDANAVVGRRRHLEVHCAALEACDIVDIWAGAPRGYLFHVEDGTSARTRRWFYLENGTSTLMSLQADRRTPEVIAHLSQCTVSRNDSMRYGICLTWPSNRVLLQADTARLHALWLEALTATKTLASTQDDLQDEDDDENNSNHEATTRPTLEETPRTLLTPIAFFGAPASAFAVMARSTLPISVQTYFERFVSDEHFTRAFLAQRGATDVALSHWTVRSDGAYGRSRRIQLPVETALSTGSTRVHACEVYHRRSCDHLEVLAKDESLDVPYGSYFVVESRTTVVGSMGSSTTCAVEMAMAVYFTKSTMFQRMIEKACAAETKASCEAMLAAMRTAIDKAL</sequence>
<proteinExistence type="predicted"/>
<dbReference type="GO" id="GO:0120015">
    <property type="term" value="F:sterol transfer activity"/>
    <property type="evidence" value="ECO:0007669"/>
    <property type="project" value="TreeGrafter"/>
</dbReference>